<dbReference type="Proteomes" id="UP000289238">
    <property type="component" value="Unassembled WGS sequence"/>
</dbReference>
<comment type="caution">
    <text evidence="1">The sequence shown here is derived from an EMBL/GenBank/DDBJ whole genome shotgun (WGS) entry which is preliminary data.</text>
</comment>
<reference evidence="1 2" key="1">
    <citation type="submission" date="2018-07" db="EMBL/GenBank/DDBJ databases">
        <title>Leeuwenhoekiella genomics.</title>
        <authorList>
            <person name="Tahon G."/>
            <person name="Willems A."/>
        </authorList>
    </citation>
    <scope>NUCLEOTIDE SEQUENCE [LARGE SCALE GENOMIC DNA]</scope>
    <source>
        <strain evidence="1 2">LMG 22550</strain>
    </source>
</reference>
<evidence type="ECO:0000313" key="1">
    <source>
        <dbReference type="EMBL" id="RXG24718.1"/>
    </source>
</evidence>
<dbReference type="InterPro" id="IPR041662">
    <property type="entry name" value="SusD-like_2"/>
</dbReference>
<dbReference type="RefSeq" id="WP_128756437.1">
    <property type="nucleotide sequence ID" value="NZ_QOVM01000001.1"/>
</dbReference>
<name>A0A4Q0PDX9_9FLAO</name>
<dbReference type="OrthoDB" id="725917at2"/>
<evidence type="ECO:0000313" key="2">
    <source>
        <dbReference type="Proteomes" id="UP000289238"/>
    </source>
</evidence>
<sequence>MKNIQLLIVTIICFNFIGCTNDFDAINDNPNAPQEVSPEFLLTNVIATELNENTYNQGLRLNNYLVQFNSDIEFERIDRYELGGNSGYWNLIFGLLTDLESMKSLPGYNDAYDGVAEILRSFLFSQLTDMWGDVPYTEALQFASLNFTPVYDTQESIYTNQQTGILARLEAAVEKLQNTSETIKGDIMFGNDLTKWARFGNSLQVRYLLRTSKRNTSFSKLQKLANSNMLMESNADNAVLPYLATSPNQFPLFSASTGIFQGLKMSKTVEDVLKSWDDPRIAVFFNPTPESVTAGNPTYKGLPNGLSTQSISEQGFVLNDLSLMADRFRGVPDGVDAQLMLYSEIQFALAEAVERGYITGNAEVYYQNGIRAHFEYYDIALPSDYFSRSAIALNGSMNQNLTKILTQKWLSLFMVGHEAWFNIRRTGIPALTPGPDNFNEDKYPVRYLYPESEQAANKDNYEAAAARIGGDNINSKNWWEKN</sequence>
<dbReference type="AlphaFoldDB" id="A0A4Q0PDX9"/>
<organism evidence="1 2">
    <name type="scientific">Leeuwenhoekiella aequorea</name>
    <dbReference type="NCBI Taxonomy" id="283736"/>
    <lineage>
        <taxon>Bacteria</taxon>
        <taxon>Pseudomonadati</taxon>
        <taxon>Bacteroidota</taxon>
        <taxon>Flavobacteriia</taxon>
        <taxon>Flavobacteriales</taxon>
        <taxon>Flavobacteriaceae</taxon>
        <taxon>Leeuwenhoekiella</taxon>
    </lineage>
</organism>
<keyword evidence="2" id="KW-1185">Reference proteome</keyword>
<gene>
    <name evidence="1" type="ORF">DSM00_510</name>
</gene>
<dbReference type="EMBL" id="QOVM01000001">
    <property type="protein sequence ID" value="RXG24718.1"/>
    <property type="molecule type" value="Genomic_DNA"/>
</dbReference>
<dbReference type="InterPro" id="IPR011990">
    <property type="entry name" value="TPR-like_helical_dom_sf"/>
</dbReference>
<protein>
    <submittedName>
        <fullName evidence="1">SusD-like starch-binding protein associating with outer membrane</fullName>
    </submittedName>
</protein>
<dbReference type="Pfam" id="PF12771">
    <property type="entry name" value="SusD-like_2"/>
    <property type="match status" value="1"/>
</dbReference>
<dbReference type="SUPFAM" id="SSF48452">
    <property type="entry name" value="TPR-like"/>
    <property type="match status" value="1"/>
</dbReference>
<dbReference type="Gene3D" id="1.25.40.390">
    <property type="match status" value="1"/>
</dbReference>
<proteinExistence type="predicted"/>
<accession>A0A4Q0PDX9</accession>